<proteinExistence type="predicted"/>
<protein>
    <submittedName>
        <fullName evidence="1">UvrABC system protein C</fullName>
    </submittedName>
</protein>
<dbReference type="InterPro" id="IPR035901">
    <property type="entry name" value="GIY-YIG_endonuc_sf"/>
</dbReference>
<organism evidence="1">
    <name type="scientific">Siphoviridae sp. ct7yc1</name>
    <dbReference type="NCBI Taxonomy" id="2827788"/>
    <lineage>
        <taxon>Viruses</taxon>
        <taxon>Duplodnaviria</taxon>
        <taxon>Heunggongvirae</taxon>
        <taxon>Uroviricota</taxon>
        <taxon>Caudoviricetes</taxon>
    </lineage>
</organism>
<dbReference type="SUPFAM" id="SSF82771">
    <property type="entry name" value="GIY-YIG endonuclease"/>
    <property type="match status" value="1"/>
</dbReference>
<reference evidence="1" key="1">
    <citation type="journal article" date="2021" name="Proc. Natl. Acad. Sci. U.S.A.">
        <title>A Catalog of Tens of Thousands of Viruses from Human Metagenomes Reveals Hidden Associations with Chronic Diseases.</title>
        <authorList>
            <person name="Tisza M.J."/>
            <person name="Buck C.B."/>
        </authorList>
    </citation>
    <scope>NUCLEOTIDE SEQUENCE</scope>
    <source>
        <strain evidence="1">Ct7yc1</strain>
    </source>
</reference>
<dbReference type="EMBL" id="BK032833">
    <property type="protein sequence ID" value="DAF63202.1"/>
    <property type="molecule type" value="Genomic_DNA"/>
</dbReference>
<sequence>MNFAENENSRILPNVQSPIIYFLMDGDEVVYVGQSKIGLARPYSHKDKKFTKIAIINCKESELDDKETEFIKKYKPKYNKKAGNSDYSYTRIKTIIKSQTNIHNFNVYDVRKLVTKLGLKTHIFNGSIYINAEDFDKMFTFVKETSNGVKNKEEWKKKVF</sequence>
<accession>A0A8S5TK86</accession>
<name>A0A8S5TK86_9CAUD</name>
<evidence type="ECO:0000313" key="1">
    <source>
        <dbReference type="EMBL" id="DAF63202.1"/>
    </source>
</evidence>